<dbReference type="PANTHER" id="PTHR10000">
    <property type="entry name" value="PHOSPHOSERINE PHOSPHATASE"/>
    <property type="match status" value="1"/>
</dbReference>
<sequence>MYKLIALDMDGTLLRDDKTISPAVKEAISKAKSKGVKVVLSTGRPINGINRYLKELNLLEDGDIASSFNGGLVLETKSENVIYQCHMPKESFEELYNLSQELNIHIHALTKDAVLTPNKDISKYSVLEAFMNDIYLYYEDSSKLIGSEEYIKIMFIDHPEKLDKAIEKLPSWLYEKYNVVRSAEHFLEILPKEVDKGLGLVMLANKLGIKIEETIGVGDAGNDLNLIKSAGLGVAMGNAFDFVKEAADYVAKTNEEDGVAEVINKFILEEQ</sequence>
<dbReference type="NCBIfam" id="TIGR00099">
    <property type="entry name" value="Cof-subfamily"/>
    <property type="match status" value="1"/>
</dbReference>
<organism evidence="1 2">
    <name type="scientific">Clostridium bornimense</name>
    <dbReference type="NCBI Taxonomy" id="1216932"/>
    <lineage>
        <taxon>Bacteria</taxon>
        <taxon>Bacillati</taxon>
        <taxon>Bacillota</taxon>
        <taxon>Clostridia</taxon>
        <taxon>Eubacteriales</taxon>
        <taxon>Clostridiaceae</taxon>
        <taxon>Clostridium</taxon>
    </lineage>
</organism>
<dbReference type="SFLD" id="SFLDG01140">
    <property type="entry name" value="C2.B:_Phosphomannomutase_and_P"/>
    <property type="match status" value="1"/>
</dbReference>
<dbReference type="HOGENOM" id="CLU_044146_0_1_9"/>
<dbReference type="KEGG" id="clt:CM240_0925"/>
<dbReference type="SUPFAM" id="SSF56784">
    <property type="entry name" value="HAD-like"/>
    <property type="match status" value="1"/>
</dbReference>
<dbReference type="Gene3D" id="3.30.1240.10">
    <property type="match status" value="1"/>
</dbReference>
<dbReference type="PROSITE" id="PS01229">
    <property type="entry name" value="COF_2"/>
    <property type="match status" value="1"/>
</dbReference>
<proteinExistence type="predicted"/>
<evidence type="ECO:0000313" key="2">
    <source>
        <dbReference type="Proteomes" id="UP000019426"/>
    </source>
</evidence>
<dbReference type="GO" id="GO:0016791">
    <property type="term" value="F:phosphatase activity"/>
    <property type="evidence" value="ECO:0007669"/>
    <property type="project" value="UniProtKB-ARBA"/>
</dbReference>
<dbReference type="EC" id="3.1.3.-" evidence="1"/>
<dbReference type="InterPro" id="IPR000150">
    <property type="entry name" value="Cof"/>
</dbReference>
<accession>W6RWS6</accession>
<dbReference type="CDD" id="cd07516">
    <property type="entry name" value="HAD_Pase"/>
    <property type="match status" value="1"/>
</dbReference>
<dbReference type="NCBIfam" id="TIGR01484">
    <property type="entry name" value="HAD-SF-IIB"/>
    <property type="match status" value="1"/>
</dbReference>
<dbReference type="GO" id="GO:0000287">
    <property type="term" value="F:magnesium ion binding"/>
    <property type="evidence" value="ECO:0007669"/>
    <property type="project" value="TreeGrafter"/>
</dbReference>
<dbReference type="PATRIC" id="fig|1216932.3.peg.911"/>
<dbReference type="RefSeq" id="WP_044036926.1">
    <property type="nucleotide sequence ID" value="NZ_HG917868.1"/>
</dbReference>
<dbReference type="SFLD" id="SFLDG01144">
    <property type="entry name" value="C2.B.4:_PGP_Like"/>
    <property type="match status" value="1"/>
</dbReference>
<dbReference type="AlphaFoldDB" id="W6RWS6"/>
<dbReference type="PRINTS" id="PR00119">
    <property type="entry name" value="CATATPASE"/>
</dbReference>
<dbReference type="InterPro" id="IPR036412">
    <property type="entry name" value="HAD-like_sf"/>
</dbReference>
<dbReference type="OrthoDB" id="9781413at2"/>
<keyword evidence="2" id="KW-1185">Reference proteome</keyword>
<dbReference type="GO" id="GO:0005829">
    <property type="term" value="C:cytosol"/>
    <property type="evidence" value="ECO:0007669"/>
    <property type="project" value="TreeGrafter"/>
</dbReference>
<dbReference type="EMBL" id="HG917868">
    <property type="protein sequence ID" value="CDM68089.1"/>
    <property type="molecule type" value="Genomic_DNA"/>
</dbReference>
<keyword evidence="1" id="KW-0378">Hydrolase</keyword>
<dbReference type="Proteomes" id="UP000019426">
    <property type="component" value="Chromosome M2/40_rep1"/>
</dbReference>
<gene>
    <name evidence="1" type="primary">yidA</name>
    <name evidence="1" type="ORF">CM240_0925</name>
</gene>
<dbReference type="Pfam" id="PF08282">
    <property type="entry name" value="Hydrolase_3"/>
    <property type="match status" value="1"/>
</dbReference>
<dbReference type="SFLD" id="SFLDS00003">
    <property type="entry name" value="Haloacid_Dehalogenase"/>
    <property type="match status" value="1"/>
</dbReference>
<dbReference type="STRING" id="1216932.CM240_0925"/>
<protein>
    <submittedName>
        <fullName evidence="1">Phosphatase YidA</fullName>
        <ecNumber evidence="1">3.1.3.-</ecNumber>
    </submittedName>
</protein>
<evidence type="ECO:0000313" key="1">
    <source>
        <dbReference type="EMBL" id="CDM68089.1"/>
    </source>
</evidence>
<reference evidence="1 2" key="1">
    <citation type="submission" date="2013-11" db="EMBL/GenBank/DDBJ databases">
        <title>Complete genome sequence of Clostridum sp. M2/40.</title>
        <authorList>
            <person name="Wibberg D."/>
            <person name="Puehler A."/>
            <person name="Schlueter A."/>
        </authorList>
    </citation>
    <scope>NUCLEOTIDE SEQUENCE [LARGE SCALE GENOMIC DNA]</scope>
    <source>
        <strain evidence="2">M2/40</strain>
    </source>
</reference>
<dbReference type="PANTHER" id="PTHR10000:SF8">
    <property type="entry name" value="HAD SUPERFAMILY HYDROLASE-LIKE, TYPE 3"/>
    <property type="match status" value="1"/>
</dbReference>
<dbReference type="eggNOG" id="COG0561">
    <property type="taxonomic scope" value="Bacteria"/>
</dbReference>
<dbReference type="NCBIfam" id="NF007806">
    <property type="entry name" value="PRK10513.1"/>
    <property type="match status" value="1"/>
</dbReference>
<dbReference type="InterPro" id="IPR006379">
    <property type="entry name" value="HAD-SF_hydro_IIB"/>
</dbReference>
<dbReference type="Gene3D" id="3.40.50.1000">
    <property type="entry name" value="HAD superfamily/HAD-like"/>
    <property type="match status" value="1"/>
</dbReference>
<dbReference type="InterPro" id="IPR023214">
    <property type="entry name" value="HAD_sf"/>
</dbReference>
<name>W6RWS6_9CLOT</name>